<keyword evidence="2" id="KW-0472">Membrane</keyword>
<dbReference type="EMBL" id="ML732183">
    <property type="protein sequence ID" value="KAB8076264.1"/>
    <property type="molecule type" value="Genomic_DNA"/>
</dbReference>
<evidence type="ECO:0000256" key="1">
    <source>
        <dbReference type="SAM" id="MobiDB-lite"/>
    </source>
</evidence>
<proteinExistence type="predicted"/>
<name>A0A5N5X9S0_9EURO</name>
<keyword evidence="2" id="KW-1133">Transmembrane helix</keyword>
<feature type="transmembrane region" description="Helical" evidence="2">
    <location>
        <begin position="87"/>
        <end position="109"/>
    </location>
</feature>
<accession>A0A5N5X9S0</accession>
<feature type="domain" description="DUF7703" evidence="3">
    <location>
        <begin position="27"/>
        <end position="256"/>
    </location>
</feature>
<dbReference type="PANTHER" id="PTHR37013:SF7">
    <property type="entry name" value="INTEGRAL MEMBRANE PROTEIN"/>
    <property type="match status" value="1"/>
</dbReference>
<dbReference type="OrthoDB" id="405906at2759"/>
<evidence type="ECO:0000313" key="4">
    <source>
        <dbReference type="EMBL" id="KAB8076264.1"/>
    </source>
</evidence>
<organism evidence="4 5">
    <name type="scientific">Aspergillus leporis</name>
    <dbReference type="NCBI Taxonomy" id="41062"/>
    <lineage>
        <taxon>Eukaryota</taxon>
        <taxon>Fungi</taxon>
        <taxon>Dikarya</taxon>
        <taxon>Ascomycota</taxon>
        <taxon>Pezizomycotina</taxon>
        <taxon>Eurotiomycetes</taxon>
        <taxon>Eurotiomycetidae</taxon>
        <taxon>Eurotiales</taxon>
        <taxon>Aspergillaceae</taxon>
        <taxon>Aspergillus</taxon>
        <taxon>Aspergillus subgen. Circumdati</taxon>
    </lineage>
</organism>
<dbReference type="InterPro" id="IPR056120">
    <property type="entry name" value="DUF7703"/>
</dbReference>
<feature type="transmembrane region" description="Helical" evidence="2">
    <location>
        <begin position="201"/>
        <end position="226"/>
    </location>
</feature>
<sequence length="339" mass="37527">MAGHDIVNTGSNDPFRGGPGAEFAIECVVATFIGIAWYNSLELVVLCFTTFKRYGGCYFWSLVIASVSIVPFALGYFLLIFDIFSNYFSVAIEVIGWWGMVTGQSMVLWSRLHLVVHSRRVLRYTLAMIIINAILFHTPASVLEFGTHSHHADKFVPAFDIFERIQLVAFSVQEIVLSVIYAWAAIEMLKLMPRGHYKGILIHLLIINFLMICMDATVVGVQYAGFFKIHVSVKAMVYSVKLKMEYAILGKLVHMSAVPVLSGYTPSDESPSLDRTAHTHPVHAPPNEDNLANIIHNGTNGAGSPALSTTRSFKEFSSELEYDVSGDRTHNACVSPTNG</sequence>
<dbReference type="Pfam" id="PF24802">
    <property type="entry name" value="DUF7703"/>
    <property type="match status" value="1"/>
</dbReference>
<keyword evidence="5" id="KW-1185">Reference proteome</keyword>
<feature type="region of interest" description="Disordered" evidence="1">
    <location>
        <begin position="269"/>
        <end position="295"/>
    </location>
</feature>
<dbReference type="AlphaFoldDB" id="A0A5N5X9S0"/>
<dbReference type="PANTHER" id="PTHR37013">
    <property type="entry name" value="INTEGRAL MEMBRANE PROTEIN (AFU_ORTHOLOGUE AFUA_1G05950)-RELATED"/>
    <property type="match status" value="1"/>
</dbReference>
<feature type="transmembrane region" description="Helical" evidence="2">
    <location>
        <begin position="121"/>
        <end position="145"/>
    </location>
</feature>
<evidence type="ECO:0000313" key="5">
    <source>
        <dbReference type="Proteomes" id="UP000326565"/>
    </source>
</evidence>
<feature type="transmembrane region" description="Helical" evidence="2">
    <location>
        <begin position="23"/>
        <end position="46"/>
    </location>
</feature>
<dbReference type="Proteomes" id="UP000326565">
    <property type="component" value="Unassembled WGS sequence"/>
</dbReference>
<keyword evidence="2" id="KW-0812">Transmembrane</keyword>
<evidence type="ECO:0000256" key="2">
    <source>
        <dbReference type="SAM" id="Phobius"/>
    </source>
</evidence>
<feature type="transmembrane region" description="Helical" evidence="2">
    <location>
        <begin position="165"/>
        <end position="189"/>
    </location>
</feature>
<reference evidence="4 5" key="1">
    <citation type="submission" date="2019-04" db="EMBL/GenBank/DDBJ databases">
        <title>Friends and foes A comparative genomics study of 23 Aspergillus species from section Flavi.</title>
        <authorList>
            <consortium name="DOE Joint Genome Institute"/>
            <person name="Kjaerbolling I."/>
            <person name="Vesth T."/>
            <person name="Frisvad J.C."/>
            <person name="Nybo J.L."/>
            <person name="Theobald S."/>
            <person name="Kildgaard S."/>
            <person name="Isbrandt T."/>
            <person name="Kuo A."/>
            <person name="Sato A."/>
            <person name="Lyhne E.K."/>
            <person name="Kogle M.E."/>
            <person name="Wiebenga A."/>
            <person name="Kun R.S."/>
            <person name="Lubbers R.J."/>
            <person name="Makela M.R."/>
            <person name="Barry K."/>
            <person name="Chovatia M."/>
            <person name="Clum A."/>
            <person name="Daum C."/>
            <person name="Haridas S."/>
            <person name="He G."/>
            <person name="LaButti K."/>
            <person name="Lipzen A."/>
            <person name="Mondo S."/>
            <person name="Riley R."/>
            <person name="Salamov A."/>
            <person name="Simmons B.A."/>
            <person name="Magnuson J.K."/>
            <person name="Henrissat B."/>
            <person name="Mortensen U.H."/>
            <person name="Larsen T.O."/>
            <person name="Devries R.P."/>
            <person name="Grigoriev I.V."/>
            <person name="Machida M."/>
            <person name="Baker S.E."/>
            <person name="Andersen M.R."/>
        </authorList>
    </citation>
    <scope>NUCLEOTIDE SEQUENCE [LARGE SCALE GENOMIC DNA]</scope>
    <source>
        <strain evidence="4 5">CBS 151.66</strain>
    </source>
</reference>
<feature type="transmembrane region" description="Helical" evidence="2">
    <location>
        <begin position="58"/>
        <end position="81"/>
    </location>
</feature>
<gene>
    <name evidence="4" type="ORF">BDV29DRAFT_154893</name>
</gene>
<evidence type="ECO:0000259" key="3">
    <source>
        <dbReference type="Pfam" id="PF24802"/>
    </source>
</evidence>
<protein>
    <recommendedName>
        <fullName evidence="3">DUF7703 domain-containing protein</fullName>
    </recommendedName>
</protein>